<dbReference type="Proteomes" id="UP000460877">
    <property type="component" value="Unassembled WGS sequence"/>
</dbReference>
<dbReference type="InterPro" id="IPR046118">
    <property type="entry name" value="DUF6115"/>
</dbReference>
<sequence>MLSSNDLFMVVLGAILLVLVCLVGYLYLKEKEFYHKMRRLEKTLDESYQENYIYSKRLKELEGRLEGISLEKSAKEDSSLRTTLSHLYNQLQEIQKSMDKERDYLEEKIIILENKFKDMGHYVASDEINEKQVLKMYQEGFSVDSISKELKVSKGEVEFVLNMAGLK</sequence>
<dbReference type="Pfam" id="PF19610">
    <property type="entry name" value="DUF6115"/>
    <property type="match status" value="1"/>
</dbReference>
<dbReference type="Gene3D" id="1.10.10.60">
    <property type="entry name" value="Homeodomain-like"/>
    <property type="match status" value="1"/>
</dbReference>
<dbReference type="AlphaFoldDB" id="A0A0K9MNW7"/>
<evidence type="ECO:0000313" key="2">
    <source>
        <dbReference type="Proteomes" id="UP000460877"/>
    </source>
</evidence>
<organism evidence="1 2">
    <name type="scientific">Helicobacter pylori</name>
    <name type="common">Campylobacter pylori</name>
    <dbReference type="NCBI Taxonomy" id="210"/>
    <lineage>
        <taxon>Bacteria</taxon>
        <taxon>Pseudomonadati</taxon>
        <taxon>Campylobacterota</taxon>
        <taxon>Epsilonproteobacteria</taxon>
        <taxon>Campylobacterales</taxon>
        <taxon>Helicobacteraceae</taxon>
        <taxon>Helicobacter</taxon>
    </lineage>
</organism>
<protein>
    <submittedName>
        <fullName evidence="1">Helix-turn-helix domain-containing protein</fullName>
    </submittedName>
</protein>
<evidence type="ECO:0000313" key="1">
    <source>
        <dbReference type="EMBL" id="MUV09715.1"/>
    </source>
</evidence>
<reference evidence="1 2" key="1">
    <citation type="journal article" date="2020" name="J. Clin. Microbiol.">
        <title>Helicobacter pylori infections in the Bronx, New York: Surveying Antibiotic Susceptibility and Strain Lineage by Whole-genome Sequencing.</title>
        <authorList>
            <person name="Saranathan R."/>
            <person name="Levi M.H."/>
            <person name="Wattam A.R."/>
            <person name="Malek A."/>
            <person name="Asare E."/>
            <person name="Behin D.S."/>
            <person name="Pan D.H."/>
            <person name="Jacobs W.R."/>
            <person name="Szymczak W.A."/>
        </authorList>
    </citation>
    <scope>NUCLEOTIDE SEQUENCE [LARGE SCALE GENOMIC DNA]</scope>
    <source>
        <strain evidence="1 2">MHP10</strain>
    </source>
</reference>
<proteinExistence type="predicted"/>
<comment type="caution">
    <text evidence="1">The sequence shown here is derived from an EMBL/GenBank/DDBJ whole genome shotgun (WGS) entry which is preliminary data.</text>
</comment>
<dbReference type="RefSeq" id="WP_050839088.1">
    <property type="nucleotide sequence ID" value="NZ_LFBY01000012.1"/>
</dbReference>
<name>A0A0K9MNW7_HELPX</name>
<dbReference type="EMBL" id="WAEA01000002">
    <property type="protein sequence ID" value="MUV09715.1"/>
    <property type="molecule type" value="Genomic_DNA"/>
</dbReference>
<gene>
    <name evidence="1" type="ORF">F7218_02185</name>
</gene>
<accession>A0A0K9MNW7</accession>